<evidence type="ECO:0000313" key="1">
    <source>
        <dbReference type="EMBL" id="GIY75844.1"/>
    </source>
</evidence>
<dbReference type="Proteomes" id="UP001054837">
    <property type="component" value="Unassembled WGS sequence"/>
</dbReference>
<evidence type="ECO:0000313" key="2">
    <source>
        <dbReference type="Proteomes" id="UP001054837"/>
    </source>
</evidence>
<dbReference type="AlphaFoldDB" id="A0AAV4W1S9"/>
<reference evidence="1 2" key="1">
    <citation type="submission" date="2021-06" db="EMBL/GenBank/DDBJ databases">
        <title>Caerostris darwini draft genome.</title>
        <authorList>
            <person name="Kono N."/>
            <person name="Arakawa K."/>
        </authorList>
    </citation>
    <scope>NUCLEOTIDE SEQUENCE [LARGE SCALE GENOMIC DNA]</scope>
</reference>
<gene>
    <name evidence="1" type="ORF">CDAR_231961</name>
</gene>
<sequence length="98" mass="10847">MGPLTGSVSFNNLQHRSLSLSPSRLCLRFSPPYRSALLGPRRSSSPPSQSNRYAPLLSHAFTIDLLAQRSFRPCLPILFSTLPSFSPQSCKGLISKHY</sequence>
<name>A0AAV4W1S9_9ARAC</name>
<protein>
    <submittedName>
        <fullName evidence="1">Uncharacterized protein</fullName>
    </submittedName>
</protein>
<accession>A0AAV4W1S9</accession>
<organism evidence="1 2">
    <name type="scientific">Caerostris darwini</name>
    <dbReference type="NCBI Taxonomy" id="1538125"/>
    <lineage>
        <taxon>Eukaryota</taxon>
        <taxon>Metazoa</taxon>
        <taxon>Ecdysozoa</taxon>
        <taxon>Arthropoda</taxon>
        <taxon>Chelicerata</taxon>
        <taxon>Arachnida</taxon>
        <taxon>Araneae</taxon>
        <taxon>Araneomorphae</taxon>
        <taxon>Entelegynae</taxon>
        <taxon>Araneoidea</taxon>
        <taxon>Araneidae</taxon>
        <taxon>Caerostris</taxon>
    </lineage>
</organism>
<keyword evidence="2" id="KW-1185">Reference proteome</keyword>
<proteinExistence type="predicted"/>
<dbReference type="EMBL" id="BPLQ01013904">
    <property type="protein sequence ID" value="GIY75844.1"/>
    <property type="molecule type" value="Genomic_DNA"/>
</dbReference>
<comment type="caution">
    <text evidence="1">The sequence shown here is derived from an EMBL/GenBank/DDBJ whole genome shotgun (WGS) entry which is preliminary data.</text>
</comment>